<feature type="domain" description="Acyclic terpene utilisation N-terminal" evidence="1">
    <location>
        <begin position="28"/>
        <end position="135"/>
    </location>
</feature>
<comment type="caution">
    <text evidence="2">The sequence shown here is derived from an EMBL/GenBank/DDBJ whole genome shotgun (WGS) entry which is preliminary data.</text>
</comment>
<dbReference type="PANTHER" id="PTHR47472">
    <property type="entry name" value="PROPIONYL-COA CARBOXYLASE"/>
    <property type="match status" value="1"/>
</dbReference>
<dbReference type="InterPro" id="IPR010839">
    <property type="entry name" value="AtuA_N"/>
</dbReference>
<dbReference type="Pfam" id="PF07287">
    <property type="entry name" value="AtuA"/>
    <property type="match status" value="1"/>
</dbReference>
<keyword evidence="3" id="KW-1185">Reference proteome</keyword>
<dbReference type="PANTHER" id="PTHR47472:SF1">
    <property type="entry name" value="DUF1446-DOMAIN-CONTAINING PROTEIN"/>
    <property type="match status" value="1"/>
</dbReference>
<sequence length="165" mass="18291">METEWKKGEVHNCVIKLRENPRRRKAKVRVGCGAGFAGDRPAAALKLLQTVEELDYIVLECLAERTLADRYHLMAAGQKGYDPRILEWMSLILPEAVVKRICIITNMGAVDPIGAQKEVLDLASSLGISMTVSIAYEVSSTESSDNSITLYQMISLTIFCEVDMP</sequence>
<organism evidence="2 3">
    <name type="scientific">Dendrobium nobile</name>
    <name type="common">Orchid</name>
    <dbReference type="NCBI Taxonomy" id="94219"/>
    <lineage>
        <taxon>Eukaryota</taxon>
        <taxon>Viridiplantae</taxon>
        <taxon>Streptophyta</taxon>
        <taxon>Embryophyta</taxon>
        <taxon>Tracheophyta</taxon>
        <taxon>Spermatophyta</taxon>
        <taxon>Magnoliopsida</taxon>
        <taxon>Liliopsida</taxon>
        <taxon>Asparagales</taxon>
        <taxon>Orchidaceae</taxon>
        <taxon>Epidendroideae</taxon>
        <taxon>Malaxideae</taxon>
        <taxon>Dendrobiinae</taxon>
        <taxon>Dendrobium</taxon>
    </lineage>
</organism>
<dbReference type="AlphaFoldDB" id="A0A8T3AAZ8"/>
<evidence type="ECO:0000313" key="2">
    <source>
        <dbReference type="EMBL" id="KAI0493597.1"/>
    </source>
</evidence>
<dbReference type="OrthoDB" id="16163at2759"/>
<dbReference type="EMBL" id="JAGYWB010000017">
    <property type="protein sequence ID" value="KAI0493597.1"/>
    <property type="molecule type" value="Genomic_DNA"/>
</dbReference>
<dbReference type="Proteomes" id="UP000829196">
    <property type="component" value="Unassembled WGS sequence"/>
</dbReference>
<gene>
    <name evidence="2" type="ORF">KFK09_023716</name>
</gene>
<reference evidence="2" key="1">
    <citation type="journal article" date="2022" name="Front. Genet.">
        <title>Chromosome-Scale Assembly of the Dendrobium nobile Genome Provides Insights Into the Molecular Mechanism of the Biosynthesis of the Medicinal Active Ingredient of Dendrobium.</title>
        <authorList>
            <person name="Xu Q."/>
            <person name="Niu S.-C."/>
            <person name="Li K.-L."/>
            <person name="Zheng P.-J."/>
            <person name="Zhang X.-J."/>
            <person name="Jia Y."/>
            <person name="Liu Y."/>
            <person name="Niu Y.-X."/>
            <person name="Yu L.-H."/>
            <person name="Chen D.-F."/>
            <person name="Zhang G.-Q."/>
        </authorList>
    </citation>
    <scope>NUCLEOTIDE SEQUENCE</scope>
    <source>
        <tissue evidence="2">Leaf</tissue>
    </source>
</reference>
<accession>A0A8T3AAZ8</accession>
<protein>
    <recommendedName>
        <fullName evidence="1">Acyclic terpene utilisation N-terminal domain-containing protein</fullName>
    </recommendedName>
</protein>
<name>A0A8T3AAZ8_DENNO</name>
<evidence type="ECO:0000259" key="1">
    <source>
        <dbReference type="Pfam" id="PF07287"/>
    </source>
</evidence>
<proteinExistence type="predicted"/>
<evidence type="ECO:0000313" key="3">
    <source>
        <dbReference type="Proteomes" id="UP000829196"/>
    </source>
</evidence>